<dbReference type="AlphaFoldDB" id="K0B4D2"/>
<keyword evidence="1 5" id="KW-0547">Nucleotide-binding</keyword>
<protein>
    <submittedName>
        <fullName evidence="7">DNA helicase UvrD</fullName>
        <ecNumber evidence="7">3.6.4.12</ecNumber>
    </submittedName>
</protein>
<accession>K0B4D2</accession>
<dbReference type="InterPro" id="IPR027417">
    <property type="entry name" value="P-loop_NTPase"/>
</dbReference>
<dbReference type="PATRIC" id="fig|1128398.3.peg.2894"/>
<keyword evidence="8" id="KW-1185">Reference proteome</keyword>
<evidence type="ECO:0000256" key="2">
    <source>
        <dbReference type="ARBA" id="ARBA00022801"/>
    </source>
</evidence>
<evidence type="ECO:0000313" key="8">
    <source>
        <dbReference type="Proteomes" id="UP000006094"/>
    </source>
</evidence>
<dbReference type="PROSITE" id="PS51198">
    <property type="entry name" value="UVRD_HELICASE_ATP_BIND"/>
    <property type="match status" value="1"/>
</dbReference>
<dbReference type="PANTHER" id="PTHR11070">
    <property type="entry name" value="UVRD / RECB / PCRA DNA HELICASE FAMILY MEMBER"/>
    <property type="match status" value="1"/>
</dbReference>
<dbReference type="GO" id="GO:0005524">
    <property type="term" value="F:ATP binding"/>
    <property type="evidence" value="ECO:0007669"/>
    <property type="project" value="UniProtKB-UniRule"/>
</dbReference>
<dbReference type="GO" id="GO:0000725">
    <property type="term" value="P:recombinational repair"/>
    <property type="evidence" value="ECO:0007669"/>
    <property type="project" value="TreeGrafter"/>
</dbReference>
<gene>
    <name evidence="7" type="primary">uvrD</name>
    <name evidence="7" type="ordered locus">Curi_c28020</name>
</gene>
<dbReference type="GO" id="GO:0005829">
    <property type="term" value="C:cytosol"/>
    <property type="evidence" value="ECO:0007669"/>
    <property type="project" value="TreeGrafter"/>
</dbReference>
<dbReference type="InterPro" id="IPR014016">
    <property type="entry name" value="UvrD-like_ATP-bd"/>
</dbReference>
<evidence type="ECO:0000256" key="4">
    <source>
        <dbReference type="ARBA" id="ARBA00022840"/>
    </source>
</evidence>
<feature type="binding site" evidence="5">
    <location>
        <begin position="222"/>
        <end position="229"/>
    </location>
    <ligand>
        <name>ATP</name>
        <dbReference type="ChEBI" id="CHEBI:30616"/>
    </ligand>
</feature>
<dbReference type="GO" id="GO:0016787">
    <property type="term" value="F:hydrolase activity"/>
    <property type="evidence" value="ECO:0007669"/>
    <property type="project" value="UniProtKB-UniRule"/>
</dbReference>
<evidence type="ECO:0000259" key="6">
    <source>
        <dbReference type="PROSITE" id="PS51198"/>
    </source>
</evidence>
<dbReference type="RefSeq" id="WP_014968929.1">
    <property type="nucleotide sequence ID" value="NC_018664.1"/>
</dbReference>
<dbReference type="SUPFAM" id="SSF52540">
    <property type="entry name" value="P-loop containing nucleoside triphosphate hydrolases"/>
    <property type="match status" value="1"/>
</dbReference>
<feature type="domain" description="UvrD-like helicase ATP-binding" evidence="6">
    <location>
        <begin position="201"/>
        <end position="532"/>
    </location>
</feature>
<name>K0B4D2_GOTA9</name>
<dbReference type="InterPro" id="IPR000212">
    <property type="entry name" value="DNA_helicase_UvrD/REP"/>
</dbReference>
<dbReference type="Proteomes" id="UP000006094">
    <property type="component" value="Chromosome"/>
</dbReference>
<dbReference type="Gene3D" id="3.40.50.300">
    <property type="entry name" value="P-loop containing nucleotide triphosphate hydrolases"/>
    <property type="match status" value="2"/>
</dbReference>
<dbReference type="HOGENOM" id="CLU_010312_4_0_9"/>
<evidence type="ECO:0000256" key="3">
    <source>
        <dbReference type="ARBA" id="ARBA00022806"/>
    </source>
</evidence>
<sequence length="684" mass="79494">MFNRTEKDERQYLHEILKKLKATYQTIDQKISSYADEIQETKKYIWENLAQMDQAEKAANRISVHETIDFGERAIVKKQKIAKLIESPYFGRIDFHENGEIQESSFYIGMHSFEEESGNEMLIYDWRAPVSSMFYDFEIGKAYYNAPMGRICGDICLKRQYKIKNSHMEYMLESALNIGDDVLQKELSRTSDEKMKNIVATIQREQNSIIRNDRSEILIIQGVAGSGKTSIALHRVAFLLYRFKEKLTSKDILIISPNQVFSDYISNVLPELGEEEIMEMAMEEVATDELAGRLGFQSFSQQVTDLMSSGDNRAIERIRYKATLDFVRDLDSYLEKANTEYFSPADICIESINVSKEYLMISFITLKRMPVKKRLEKISKDIIENIKTNDGKRIRYPITKKIKTAILKMYKFKDALSLYKNFYDHIENPKLFQLIQKDKLEYADVFPYIYTKMFFEGSETEFKHVKHLLVDEMQDYTPIQYAVIKKLFDCKMTILGDSFQSVNPHSASSLEILKSVFVDSDCMELCKSYRSTIEITNFAQKIKSNSKLIPIERHGKEPIIRNCANLEGQWEEIRHLINDYLKSSYSSLGIVCKTQEQADDIYQQVKDKYNDVFLLDFGSTELKDGIIITTAHMAKGLEFDQVIVPSVCSATYHTDLDRSMLYVACTRAMHRLDLTYYGKLTHFL</sequence>
<organism evidence="7 8">
    <name type="scientific">Gottschalkia acidurici (strain ATCC 7906 / DSM 604 / BCRC 14475 / CIP 104303 / KCTC 5404 / NCIMB 10678 / 9a)</name>
    <name type="common">Clostridium acidurici</name>
    <dbReference type="NCBI Taxonomy" id="1128398"/>
    <lineage>
        <taxon>Bacteria</taxon>
        <taxon>Bacillati</taxon>
        <taxon>Bacillota</taxon>
        <taxon>Tissierellia</taxon>
        <taxon>Tissierellales</taxon>
        <taxon>Gottschalkiaceae</taxon>
        <taxon>Gottschalkia</taxon>
    </lineage>
</organism>
<keyword evidence="4 5" id="KW-0067">ATP-binding</keyword>
<dbReference type="GO" id="GO:0003677">
    <property type="term" value="F:DNA binding"/>
    <property type="evidence" value="ECO:0007669"/>
    <property type="project" value="InterPro"/>
</dbReference>
<dbReference type="InterPro" id="IPR027785">
    <property type="entry name" value="UvrD-like_helicase_C"/>
</dbReference>
<dbReference type="EMBL" id="CP003326">
    <property type="protein sequence ID" value="AFS79795.1"/>
    <property type="molecule type" value="Genomic_DNA"/>
</dbReference>
<dbReference type="EC" id="3.6.4.12" evidence="7"/>
<evidence type="ECO:0000256" key="1">
    <source>
        <dbReference type="ARBA" id="ARBA00022741"/>
    </source>
</evidence>
<dbReference type="OrthoDB" id="9787585at2"/>
<dbReference type="Pfam" id="PF00580">
    <property type="entry name" value="UvrD-helicase"/>
    <property type="match status" value="1"/>
</dbReference>
<dbReference type="PANTHER" id="PTHR11070:SF17">
    <property type="entry name" value="DNA HELICASE IV"/>
    <property type="match status" value="1"/>
</dbReference>
<dbReference type="GO" id="GO:0043138">
    <property type="term" value="F:3'-5' DNA helicase activity"/>
    <property type="evidence" value="ECO:0007669"/>
    <property type="project" value="TreeGrafter"/>
</dbReference>
<keyword evidence="2 5" id="KW-0378">Hydrolase</keyword>
<dbReference type="Pfam" id="PF13538">
    <property type="entry name" value="UvrD_C_2"/>
    <property type="match status" value="1"/>
</dbReference>
<dbReference type="KEGG" id="cad:Curi_c28020"/>
<dbReference type="eggNOG" id="COG3973">
    <property type="taxonomic scope" value="Bacteria"/>
</dbReference>
<keyword evidence="3 5" id="KW-0347">Helicase</keyword>
<evidence type="ECO:0000313" key="7">
    <source>
        <dbReference type="EMBL" id="AFS79795.1"/>
    </source>
</evidence>
<proteinExistence type="predicted"/>
<dbReference type="STRING" id="1128398.Curi_c28020"/>
<evidence type="ECO:0000256" key="5">
    <source>
        <dbReference type="PROSITE-ProRule" id="PRU00560"/>
    </source>
</evidence>
<reference evidence="7 8" key="1">
    <citation type="journal article" date="2012" name="PLoS ONE">
        <title>The purine-utilizing bacterium Clostridium acidurici 9a: a genome-guided metabolic reconsideration.</title>
        <authorList>
            <person name="Hartwich K."/>
            <person name="Poehlein A."/>
            <person name="Daniel R."/>
        </authorList>
    </citation>
    <scope>NUCLEOTIDE SEQUENCE [LARGE SCALE GENOMIC DNA]</scope>
    <source>
        <strain evidence="8">ATCC 7906 / DSM 604 / BCRC 14475 / CIP 104303 / KCTC 5404 / NCIMB 10678 / 9a</strain>
    </source>
</reference>